<dbReference type="InterPro" id="IPR011009">
    <property type="entry name" value="Kinase-like_dom_sf"/>
</dbReference>
<gene>
    <name evidence="2" type="ORF">KFK09_008026</name>
</gene>
<accession>A0A8T3BVR2</accession>
<dbReference type="SUPFAM" id="SSF56112">
    <property type="entry name" value="Protein kinase-like (PK-like)"/>
    <property type="match status" value="1"/>
</dbReference>
<keyword evidence="3" id="KW-1185">Reference proteome</keyword>
<dbReference type="InterPro" id="IPR046959">
    <property type="entry name" value="PRK1-6/SRF4-like"/>
</dbReference>
<dbReference type="EMBL" id="JAGYWB010000006">
    <property type="protein sequence ID" value="KAI0520550.1"/>
    <property type="molecule type" value="Genomic_DNA"/>
</dbReference>
<dbReference type="AlphaFoldDB" id="A0A8T3BVR2"/>
<reference evidence="2" key="1">
    <citation type="journal article" date="2022" name="Front. Genet.">
        <title>Chromosome-Scale Assembly of the Dendrobium nobile Genome Provides Insights Into the Molecular Mechanism of the Biosynthesis of the Medicinal Active Ingredient of Dendrobium.</title>
        <authorList>
            <person name="Xu Q."/>
            <person name="Niu S.-C."/>
            <person name="Li K.-L."/>
            <person name="Zheng P.-J."/>
            <person name="Zhang X.-J."/>
            <person name="Jia Y."/>
            <person name="Liu Y."/>
            <person name="Niu Y.-X."/>
            <person name="Yu L.-H."/>
            <person name="Chen D.-F."/>
            <person name="Zhang G.-Q."/>
        </authorList>
    </citation>
    <scope>NUCLEOTIDE SEQUENCE</scope>
    <source>
        <tissue evidence="2">Leaf</tissue>
    </source>
</reference>
<keyword evidence="1" id="KW-1133">Transmembrane helix</keyword>
<evidence type="ECO:0000256" key="1">
    <source>
        <dbReference type="SAM" id="Phobius"/>
    </source>
</evidence>
<dbReference type="Gene3D" id="1.10.510.10">
    <property type="entry name" value="Transferase(Phosphotransferase) domain 1"/>
    <property type="match status" value="1"/>
</dbReference>
<proteinExistence type="predicted"/>
<protein>
    <recommendedName>
        <fullName evidence="4">Protein kinase domain-containing protein</fullName>
    </recommendedName>
</protein>
<keyword evidence="1" id="KW-0812">Transmembrane</keyword>
<evidence type="ECO:0000313" key="3">
    <source>
        <dbReference type="Proteomes" id="UP000829196"/>
    </source>
</evidence>
<organism evidence="2 3">
    <name type="scientific">Dendrobium nobile</name>
    <name type="common">Orchid</name>
    <dbReference type="NCBI Taxonomy" id="94219"/>
    <lineage>
        <taxon>Eukaryota</taxon>
        <taxon>Viridiplantae</taxon>
        <taxon>Streptophyta</taxon>
        <taxon>Embryophyta</taxon>
        <taxon>Tracheophyta</taxon>
        <taxon>Spermatophyta</taxon>
        <taxon>Magnoliopsida</taxon>
        <taxon>Liliopsida</taxon>
        <taxon>Asparagales</taxon>
        <taxon>Orchidaceae</taxon>
        <taxon>Epidendroideae</taxon>
        <taxon>Malaxideae</taxon>
        <taxon>Dendrobiinae</taxon>
        <taxon>Dendrobium</taxon>
    </lineage>
</organism>
<evidence type="ECO:0000313" key="2">
    <source>
        <dbReference type="EMBL" id="KAI0520550.1"/>
    </source>
</evidence>
<keyword evidence="1" id="KW-0472">Membrane</keyword>
<dbReference type="OrthoDB" id="8891264at2759"/>
<dbReference type="Proteomes" id="UP000829196">
    <property type="component" value="Unassembled WGS sequence"/>
</dbReference>
<dbReference type="PANTHER" id="PTHR48007:SF76">
    <property type="entry name" value="OS03G0145102 PROTEIN"/>
    <property type="match status" value="1"/>
</dbReference>
<evidence type="ECO:0008006" key="4">
    <source>
        <dbReference type="Google" id="ProtNLM"/>
    </source>
</evidence>
<dbReference type="PANTHER" id="PTHR48007">
    <property type="entry name" value="LEUCINE-RICH REPEAT RECEPTOR-LIKE PROTEIN KINASE PXC1"/>
    <property type="match status" value="1"/>
</dbReference>
<name>A0A8T3BVR2_DENNO</name>
<dbReference type="SMR" id="A0A8T3BVR2"/>
<sequence>MIRELERFGNLIHPNLMIPIGYVIYKDVALLLHPHIVNGTLAQLLYESPKDEYEPDWPRRLSIAISLAEGLALLHHVTWISHLARELLTSYLAIILFRGLSFLVDLLNLVWLKKQ</sequence>
<comment type="caution">
    <text evidence="2">The sequence shown here is derived from an EMBL/GenBank/DDBJ whole genome shotgun (WGS) entry which is preliminary data.</text>
</comment>
<feature type="transmembrane region" description="Helical" evidence="1">
    <location>
        <begin position="91"/>
        <end position="112"/>
    </location>
</feature>